<keyword evidence="4" id="KW-0436">Ligase</keyword>
<dbReference type="InterPro" id="IPR025110">
    <property type="entry name" value="AMP-bd_C"/>
</dbReference>
<dbReference type="PANTHER" id="PTHR43767">
    <property type="entry name" value="LONG-CHAIN-FATTY-ACID--COA LIGASE"/>
    <property type="match status" value="1"/>
</dbReference>
<feature type="domain" description="AMP-binding enzyme C-terminal" evidence="3">
    <location>
        <begin position="421"/>
        <end position="496"/>
    </location>
</feature>
<dbReference type="Gene3D" id="3.40.50.12780">
    <property type="entry name" value="N-terminal domain of ligase-like"/>
    <property type="match status" value="1"/>
</dbReference>
<dbReference type="RefSeq" id="WP_248682927.1">
    <property type="nucleotide sequence ID" value="NZ_JALPRY010000010.1"/>
</dbReference>
<accession>A0ABT0IQX3</accession>
<feature type="domain" description="AMP-dependent synthetase/ligase" evidence="2">
    <location>
        <begin position="8"/>
        <end position="367"/>
    </location>
</feature>
<gene>
    <name evidence="4" type="ORF">M0654_09805</name>
</gene>
<evidence type="ECO:0000259" key="3">
    <source>
        <dbReference type="Pfam" id="PF13193"/>
    </source>
</evidence>
<evidence type="ECO:0000256" key="1">
    <source>
        <dbReference type="ARBA" id="ARBA00022723"/>
    </source>
</evidence>
<dbReference type="GO" id="GO:0016874">
    <property type="term" value="F:ligase activity"/>
    <property type="evidence" value="ECO:0007669"/>
    <property type="project" value="UniProtKB-KW"/>
</dbReference>
<dbReference type="PANTHER" id="PTHR43767:SF10">
    <property type="entry name" value="SURFACTIN SYNTHASE SUBUNIT 1"/>
    <property type="match status" value="1"/>
</dbReference>
<evidence type="ECO:0000259" key="2">
    <source>
        <dbReference type="Pfam" id="PF00501"/>
    </source>
</evidence>
<evidence type="ECO:0000313" key="5">
    <source>
        <dbReference type="Proteomes" id="UP001202827"/>
    </source>
</evidence>
<dbReference type="InterPro" id="IPR020845">
    <property type="entry name" value="AMP-binding_CS"/>
</dbReference>
<dbReference type="InterPro" id="IPR050237">
    <property type="entry name" value="ATP-dep_AMP-bd_enzyme"/>
</dbReference>
<dbReference type="Pfam" id="PF13193">
    <property type="entry name" value="AMP-binding_C"/>
    <property type="match status" value="1"/>
</dbReference>
<dbReference type="Gene3D" id="3.30.300.30">
    <property type="match status" value="1"/>
</dbReference>
<keyword evidence="1" id="KW-0479">Metal-binding</keyword>
<dbReference type="Pfam" id="PF00501">
    <property type="entry name" value="AMP-binding"/>
    <property type="match status" value="1"/>
</dbReference>
<protein>
    <submittedName>
        <fullName evidence="4">Acyl--CoA ligase</fullName>
    </submittedName>
</protein>
<dbReference type="PROSITE" id="PS00455">
    <property type="entry name" value="AMP_BINDING"/>
    <property type="match status" value="1"/>
</dbReference>
<proteinExistence type="predicted"/>
<dbReference type="InterPro" id="IPR045851">
    <property type="entry name" value="AMP-bd_C_sf"/>
</dbReference>
<dbReference type="EMBL" id="JALPRY010000010">
    <property type="protein sequence ID" value="MCK8780275.1"/>
    <property type="molecule type" value="Genomic_DNA"/>
</dbReference>
<keyword evidence="5" id="KW-1185">Reference proteome</keyword>
<reference evidence="4 5" key="1">
    <citation type="submission" date="2022-04" db="EMBL/GenBank/DDBJ databases">
        <title>Rhizobium coralii sp. nov., isolated from coral Turbinaria peltata.</title>
        <authorList>
            <person name="Sun H."/>
        </authorList>
    </citation>
    <scope>NUCLEOTIDE SEQUENCE [LARGE SCALE GENOMIC DNA]</scope>
    <source>
        <strain evidence="4 5">NTR19</strain>
    </source>
</reference>
<dbReference type="SUPFAM" id="SSF56801">
    <property type="entry name" value="Acetyl-CoA synthetase-like"/>
    <property type="match status" value="1"/>
</dbReference>
<organism evidence="4 5">
    <name type="scientific">Neorhizobium turbinariae</name>
    <dbReference type="NCBI Taxonomy" id="2937795"/>
    <lineage>
        <taxon>Bacteria</taxon>
        <taxon>Pseudomonadati</taxon>
        <taxon>Pseudomonadota</taxon>
        <taxon>Alphaproteobacteria</taxon>
        <taxon>Hyphomicrobiales</taxon>
        <taxon>Rhizobiaceae</taxon>
        <taxon>Rhizobium/Agrobacterium group</taxon>
        <taxon>Neorhizobium</taxon>
    </lineage>
</organism>
<dbReference type="InterPro" id="IPR042099">
    <property type="entry name" value="ANL_N_sf"/>
</dbReference>
<dbReference type="Proteomes" id="UP001202827">
    <property type="component" value="Unassembled WGS sequence"/>
</dbReference>
<sequence length="513" mass="55457">MRIEARLRDSVRRFAAKTALVVGDHHLTYAELDAFSDRLAHSLISQGVQHGDRVLMLLENGTEAVVSFFGIWKAGAVACPLHPSTKADKLAAIIDSTDARVLITQARHRNTAGAAVEKAISKPLLVVAQGEDSGVQCFEDMMTGAPDAPLPVFHDCDELALLIHTSGSTGLPKGVMLSHVNIDAACTAIARYLKNSADDVVLSVLPLSHGYGITQMVTMASVGGTLVLEKSFAFPRKAMERLAEVKATGFPLVPAMAAMINGMTDLPPGSFPHLRYVTSAAAAMPPTFIQRLQQLLPQTELFIMYGQTECLRATYLPPDELERRPLSVGKAIPGTRAFVVDEDGLPVPPGVVGELVIEGPHVMRGYWGDGLATVRAFQPTTQGQRLRTGDLFSMDEDGFLYFISRSDDIIKTRGEKVSPQEVERALYALPGIKEAAVGGIDDPIFGQTIRAYVVLCEGAMLSERDIIRHCAGVLEDFMVPKSVEFRDALPRTPTGKIRLSADKTRSTEQGNVA</sequence>
<name>A0ABT0IQX3_9HYPH</name>
<dbReference type="InterPro" id="IPR000873">
    <property type="entry name" value="AMP-dep_synth/lig_dom"/>
</dbReference>
<comment type="caution">
    <text evidence="4">The sequence shown here is derived from an EMBL/GenBank/DDBJ whole genome shotgun (WGS) entry which is preliminary data.</text>
</comment>
<evidence type="ECO:0000313" key="4">
    <source>
        <dbReference type="EMBL" id="MCK8780275.1"/>
    </source>
</evidence>